<dbReference type="InterPro" id="IPR036968">
    <property type="entry name" value="Enolpyruvate_Tfrase_sf"/>
</dbReference>
<dbReference type="Proteomes" id="UP001295440">
    <property type="component" value="Chromosome"/>
</dbReference>
<evidence type="ECO:0000313" key="4">
    <source>
        <dbReference type="Proteomes" id="UP001295440"/>
    </source>
</evidence>
<dbReference type="InterPro" id="IPR001986">
    <property type="entry name" value="Enolpyruvate_Tfrase_dom"/>
</dbReference>
<gene>
    <name evidence="3" type="ORF">LDD865_0598</name>
</gene>
<reference evidence="3" key="1">
    <citation type="submission" date="2022-02" db="EMBL/GenBank/DDBJ databases">
        <authorList>
            <person name="Deutsch MARIE S."/>
        </authorList>
    </citation>
    <scope>NUCLEOTIDE SEQUENCE</scope>
    <source>
        <strain evidence="3">CIRM-BIA865</strain>
    </source>
</reference>
<dbReference type="Gene3D" id="3.65.10.10">
    <property type="entry name" value="Enolpyruvate transferase domain"/>
    <property type="match status" value="2"/>
</dbReference>
<dbReference type="GO" id="GO:0003866">
    <property type="term" value="F:3-phosphoshikimate 1-carboxyvinyltransferase activity"/>
    <property type="evidence" value="ECO:0007669"/>
    <property type="project" value="TreeGrafter"/>
</dbReference>
<dbReference type="EMBL" id="OV915080">
    <property type="protein sequence ID" value="CAH1705757.1"/>
    <property type="molecule type" value="Genomic_DNA"/>
</dbReference>
<proteinExistence type="predicted"/>
<evidence type="ECO:0000259" key="2">
    <source>
        <dbReference type="Pfam" id="PF00275"/>
    </source>
</evidence>
<dbReference type="PANTHER" id="PTHR21090">
    <property type="entry name" value="AROM/DEHYDROQUINATE SYNTHASE"/>
    <property type="match status" value="1"/>
</dbReference>
<dbReference type="InterPro" id="IPR013792">
    <property type="entry name" value="RNA3'P_cycl/enolpyr_Trfase_a/b"/>
</dbReference>
<name>A0AAU9QZU6_9LACO</name>
<dbReference type="PANTHER" id="PTHR21090:SF5">
    <property type="entry name" value="PENTAFUNCTIONAL AROM POLYPEPTIDE"/>
    <property type="match status" value="1"/>
</dbReference>
<dbReference type="GO" id="GO:0009423">
    <property type="term" value="P:chorismate biosynthetic process"/>
    <property type="evidence" value="ECO:0007669"/>
    <property type="project" value="TreeGrafter"/>
</dbReference>
<dbReference type="Pfam" id="PF00275">
    <property type="entry name" value="EPSP_synthase"/>
    <property type="match status" value="1"/>
</dbReference>
<accession>A0AAU9QZU6</accession>
<evidence type="ECO:0000256" key="1">
    <source>
        <dbReference type="ARBA" id="ARBA00022679"/>
    </source>
</evidence>
<feature type="domain" description="Enolpyruvate transferase" evidence="2">
    <location>
        <begin position="1"/>
        <end position="147"/>
    </location>
</feature>
<dbReference type="RefSeq" id="WP_369879446.1">
    <property type="nucleotide sequence ID" value="NZ_OV915080.1"/>
</dbReference>
<protein>
    <recommendedName>
        <fullName evidence="2">Enolpyruvate transferase domain-containing protein</fullName>
    </recommendedName>
</protein>
<dbReference type="SUPFAM" id="SSF55205">
    <property type="entry name" value="EPT/RTPC-like"/>
    <property type="match status" value="1"/>
</dbReference>
<dbReference type="AlphaFoldDB" id="A0AAU9QZU6"/>
<sequence length="156" mass="16462">MLGILAGSSFASQLIGDASLSKRPMKRVSQPLAKFGAEIALSPAGTLPATVIGQKLHGAEIQLEVASAQVKSAAIFAALEAGSPSTIIEKLPTRNHTEIMLRQFGADITTEADNLTIHVQPGQELLGQEVEVPGDMSSAAFWLTAGRLRESWPLMS</sequence>
<keyword evidence="1" id="KW-0808">Transferase</keyword>
<organism evidence="3 4">
    <name type="scientific">Lactobacillus delbrueckii subsp. delbrueckii</name>
    <dbReference type="NCBI Taxonomy" id="83684"/>
    <lineage>
        <taxon>Bacteria</taxon>
        <taxon>Bacillati</taxon>
        <taxon>Bacillota</taxon>
        <taxon>Bacilli</taxon>
        <taxon>Lactobacillales</taxon>
        <taxon>Lactobacillaceae</taxon>
        <taxon>Lactobacillus</taxon>
    </lineage>
</organism>
<evidence type="ECO:0000313" key="3">
    <source>
        <dbReference type="EMBL" id="CAH1705757.1"/>
    </source>
</evidence>